<evidence type="ECO:0000313" key="4">
    <source>
        <dbReference type="Proteomes" id="UP000326757"/>
    </source>
</evidence>
<evidence type="ECO:0000313" key="3">
    <source>
        <dbReference type="EMBL" id="KAB8296367.1"/>
    </source>
</evidence>
<accession>A0A5N6K2H8</accession>
<dbReference type="Proteomes" id="UP000326757">
    <property type="component" value="Unassembled WGS sequence"/>
</dbReference>
<keyword evidence="4" id="KW-1185">Reference proteome</keyword>
<dbReference type="AlphaFoldDB" id="A0A5N6K2H8"/>
<dbReference type="PANTHER" id="PTHR13379:SF0">
    <property type="entry name" value="UPF0415 PROTEIN C7ORF25"/>
    <property type="match status" value="1"/>
</dbReference>
<name>A0A5N6K2H8_MONLA</name>
<gene>
    <name evidence="3" type="ORF">EYC80_009126</name>
</gene>
<sequence length="499" mass="55791">MATPSAESAANDMAALKLSDPAPDSERSVTELLQRSQGLMAELEQFKACLKEKKQDKTVELRHFSTNLQSEIKSLERLANSDPENEKVAHTISSSNFPFYSAVWNTAKGCKGITALRKRFFWCTGQTLLKSKRGDLSTKSNIKSVEVDIVAGEDLEWVKVNTITSRRMIFDLAKAGWAEDDSTDDEDDDIVRLDTEDEPEGLLKQAKLLVEASKLARTKYRHPSVRLVLPRLTLDCPKQVANVLKEIRALGVTVQISEDIPTSPEISTVLHRMVVDPFEKFSGTLNVDCTMIFSFISDLSHGRVEPKDWHHRFLIKQMEMESKDQLLPSIVWPACETRRLVCTREAVVRAQEIVDTIGTNTEKKRMELLFDSNHESTRDQLAEEFQKLSEYSIPLEWQLPISVVDVDISTIVSGLPLVANNVSNVLTGVNQSVFLYGWASGLTTISSNRVVAKEIEATIEANRGSVDVQGPEIWLSPMARSLVGKENSDGEPKTDFCCC</sequence>
<dbReference type="Pfam" id="PF07000">
    <property type="entry name" value="DUF1308"/>
    <property type="match status" value="1"/>
</dbReference>
<dbReference type="EMBL" id="VIGI01000009">
    <property type="protein sequence ID" value="KAB8296367.1"/>
    <property type="molecule type" value="Genomic_DNA"/>
</dbReference>
<comment type="caution">
    <text evidence="3">The sequence shown here is derived from an EMBL/GenBank/DDBJ whole genome shotgun (WGS) entry which is preliminary data.</text>
</comment>
<evidence type="ECO:0000256" key="1">
    <source>
        <dbReference type="SAM" id="MobiDB-lite"/>
    </source>
</evidence>
<protein>
    <recommendedName>
        <fullName evidence="2">DUF1308 domain-containing protein</fullName>
    </recommendedName>
</protein>
<evidence type="ECO:0000259" key="2">
    <source>
        <dbReference type="Pfam" id="PF07000"/>
    </source>
</evidence>
<feature type="region of interest" description="Disordered" evidence="1">
    <location>
        <begin position="1"/>
        <end position="30"/>
    </location>
</feature>
<dbReference type="InterPro" id="IPR010733">
    <property type="entry name" value="DUF1308"/>
</dbReference>
<dbReference type="OrthoDB" id="441890at2759"/>
<reference evidence="3 4" key="1">
    <citation type="submission" date="2019-06" db="EMBL/GenBank/DDBJ databases">
        <title>Genome Sequence of the Brown Rot Fungal Pathogen Monilinia laxa.</title>
        <authorList>
            <person name="De Miccolis Angelini R.M."/>
            <person name="Landi L."/>
            <person name="Abate D."/>
            <person name="Pollastro S."/>
            <person name="Romanazzi G."/>
            <person name="Faretra F."/>
        </authorList>
    </citation>
    <scope>NUCLEOTIDE SEQUENCE [LARGE SCALE GENOMIC DNA]</scope>
    <source>
        <strain evidence="3 4">Mlax316</strain>
    </source>
</reference>
<dbReference type="PANTHER" id="PTHR13379">
    <property type="entry name" value="UNCHARACTERIZED DUF1308"/>
    <property type="match status" value="1"/>
</dbReference>
<feature type="domain" description="DUF1308" evidence="2">
    <location>
        <begin position="285"/>
        <end position="386"/>
    </location>
</feature>
<organism evidence="3 4">
    <name type="scientific">Monilinia laxa</name>
    <name type="common">Brown rot fungus</name>
    <name type="synonym">Sclerotinia laxa</name>
    <dbReference type="NCBI Taxonomy" id="61186"/>
    <lineage>
        <taxon>Eukaryota</taxon>
        <taxon>Fungi</taxon>
        <taxon>Dikarya</taxon>
        <taxon>Ascomycota</taxon>
        <taxon>Pezizomycotina</taxon>
        <taxon>Leotiomycetes</taxon>
        <taxon>Helotiales</taxon>
        <taxon>Sclerotiniaceae</taxon>
        <taxon>Monilinia</taxon>
    </lineage>
</organism>
<proteinExistence type="predicted"/>